<sequence length="309" mass="35658">MDYIIYRIAIIINHMENITPWILVGIVWLTTILIFAVHPLTKRWTNSYLAFWIPWGILTTVLSLVFRFIPDWIEHISNWATNGYNGIDSFDLTRIFLLDACPMICVLNMFACFIPNRKFGQAMAPISIFAALLTLTTFIPGSEDVFSLKFLFTGPDRENRGFFLIHFLNLITSCVFLLSGPRMTWRKFFTRTNLFVFSYLGYVAIMIAIFNGKLNQNATGLVPGDWLPGGEYSFLGKIIGLGFPLDPIIAFVFCYLGLMIITFIAIVLTRMKPYNVPGIVNDRDWWWQYYKIGHEYLCPLPPVKNKKKK</sequence>
<organism evidence="2 3">
    <name type="scientific">Candidatus Malacoplasma girerdii</name>
    <dbReference type="NCBI Taxonomy" id="1318617"/>
    <lineage>
        <taxon>Bacteria</taxon>
        <taxon>Bacillati</taxon>
        <taxon>Mycoplasmatota</taxon>
        <taxon>Mycoplasmoidales</taxon>
        <taxon>Mycoplasmoidaceae</taxon>
        <taxon>Malacoplasma</taxon>
    </lineage>
</organism>
<feature type="transmembrane region" description="Helical" evidence="1">
    <location>
        <begin position="192"/>
        <end position="210"/>
    </location>
</feature>
<feature type="transmembrane region" description="Helical" evidence="1">
    <location>
        <begin position="122"/>
        <end position="141"/>
    </location>
</feature>
<dbReference type="eggNOG" id="ENOG5031YQW">
    <property type="taxonomic scope" value="Bacteria"/>
</dbReference>
<dbReference type="EMBL" id="CP007711">
    <property type="protein sequence ID" value="AIV03932.1"/>
    <property type="molecule type" value="Genomic_DNA"/>
</dbReference>
<feature type="transmembrane region" description="Helical" evidence="1">
    <location>
        <begin position="49"/>
        <end position="69"/>
    </location>
</feature>
<dbReference type="InterPro" id="IPR035319">
    <property type="entry name" value="DUF5378"/>
</dbReference>
<feature type="transmembrane region" description="Helical" evidence="1">
    <location>
        <begin position="18"/>
        <end position="37"/>
    </location>
</feature>
<gene>
    <name evidence="2" type="ORF">MGM1_5740</name>
</gene>
<keyword evidence="1" id="KW-0812">Transmembrane</keyword>
<feature type="transmembrane region" description="Helical" evidence="1">
    <location>
        <begin position="95"/>
        <end position="115"/>
    </location>
</feature>
<protein>
    <submittedName>
        <fullName evidence="2">Uncharacterized protein</fullName>
    </submittedName>
</protein>
<dbReference type="Pfam" id="PF17349">
    <property type="entry name" value="DUF5378"/>
    <property type="match status" value="1"/>
</dbReference>
<evidence type="ECO:0000256" key="1">
    <source>
        <dbReference type="SAM" id="Phobius"/>
    </source>
</evidence>
<proteinExistence type="predicted"/>
<keyword evidence="1" id="KW-0472">Membrane</keyword>
<dbReference type="AlphaFoldDB" id="A0A097STN5"/>
<dbReference type="Proteomes" id="UP000030066">
    <property type="component" value="Chromosome"/>
</dbReference>
<dbReference type="KEGG" id="mgj:MGM1_5740"/>
<keyword evidence="1" id="KW-1133">Transmembrane helix</keyword>
<evidence type="ECO:0000313" key="3">
    <source>
        <dbReference type="Proteomes" id="UP000030066"/>
    </source>
</evidence>
<name>A0A097STN5_9BACT</name>
<reference evidence="2 3" key="1">
    <citation type="journal article" date="2014" name="PLoS ONE">
        <title>An emerging Mycoplasma associated with trichomoniasis, vaginal infection and disease.</title>
        <authorList>
            <consortium name="Vaginal Microbiome Consortium"/>
            <person name="Fettweis J.M."/>
            <person name="Serrano M.G."/>
            <person name="Huang B."/>
            <person name="Brooks J.P."/>
            <person name="Glascock A.L."/>
            <person name="Sheth N.U."/>
            <person name="Strauss J.F.III."/>
            <person name="Jefferson K.K."/>
            <person name="Buck G.A."/>
        </authorList>
    </citation>
    <scope>NUCLEOTIDE SEQUENCE [LARGE SCALE GENOMIC DNA]</scope>
    <source>
        <strain evidence="2 3">VCU_M1</strain>
    </source>
</reference>
<accession>A0A097STN5</accession>
<dbReference type="HOGENOM" id="CLU_899215_0_0_14"/>
<keyword evidence="3" id="KW-1185">Reference proteome</keyword>
<feature type="transmembrane region" description="Helical" evidence="1">
    <location>
        <begin position="161"/>
        <end position="180"/>
    </location>
</feature>
<dbReference type="STRING" id="1318617.MGM1_5740"/>
<feature type="transmembrane region" description="Helical" evidence="1">
    <location>
        <begin position="248"/>
        <end position="268"/>
    </location>
</feature>
<evidence type="ECO:0000313" key="2">
    <source>
        <dbReference type="EMBL" id="AIV03932.1"/>
    </source>
</evidence>